<name>A0ACA9S5X2_9GLOM</name>
<keyword evidence="2" id="KW-1185">Reference proteome</keyword>
<feature type="non-terminal residue" evidence="1">
    <location>
        <position position="1"/>
    </location>
</feature>
<gene>
    <name evidence="1" type="ORF">RPERSI_LOCUS26867</name>
</gene>
<feature type="non-terminal residue" evidence="1">
    <location>
        <position position="40"/>
    </location>
</feature>
<comment type="caution">
    <text evidence="1">The sequence shown here is derived from an EMBL/GenBank/DDBJ whole genome shotgun (WGS) entry which is preliminary data.</text>
</comment>
<evidence type="ECO:0000313" key="2">
    <source>
        <dbReference type="Proteomes" id="UP000789920"/>
    </source>
</evidence>
<accession>A0ACA9S5X2</accession>
<protein>
    <submittedName>
        <fullName evidence="1">10143_t:CDS:1</fullName>
    </submittedName>
</protein>
<proteinExistence type="predicted"/>
<sequence>ELSAYYNGEAAGPPFLSTNFKSEGDRRKVIRFLLRCIEFS</sequence>
<dbReference type="Proteomes" id="UP000789920">
    <property type="component" value="Unassembled WGS sequence"/>
</dbReference>
<organism evidence="1 2">
    <name type="scientific">Racocetra persica</name>
    <dbReference type="NCBI Taxonomy" id="160502"/>
    <lineage>
        <taxon>Eukaryota</taxon>
        <taxon>Fungi</taxon>
        <taxon>Fungi incertae sedis</taxon>
        <taxon>Mucoromycota</taxon>
        <taxon>Glomeromycotina</taxon>
        <taxon>Glomeromycetes</taxon>
        <taxon>Diversisporales</taxon>
        <taxon>Gigasporaceae</taxon>
        <taxon>Racocetra</taxon>
    </lineage>
</organism>
<reference evidence="1" key="1">
    <citation type="submission" date="2021-06" db="EMBL/GenBank/DDBJ databases">
        <authorList>
            <person name="Kallberg Y."/>
            <person name="Tangrot J."/>
            <person name="Rosling A."/>
        </authorList>
    </citation>
    <scope>NUCLEOTIDE SEQUENCE</scope>
    <source>
        <strain evidence="1">MA461A</strain>
    </source>
</reference>
<dbReference type="EMBL" id="CAJVQC010093108">
    <property type="protein sequence ID" value="CAG8826986.1"/>
    <property type="molecule type" value="Genomic_DNA"/>
</dbReference>
<evidence type="ECO:0000313" key="1">
    <source>
        <dbReference type="EMBL" id="CAG8826986.1"/>
    </source>
</evidence>